<gene>
    <name evidence="2" type="ORF">PFDG_05151</name>
</gene>
<dbReference type="EMBL" id="GG702749">
    <property type="protein sequence ID" value="KOB89604.1"/>
    <property type="molecule type" value="Genomic_DNA"/>
</dbReference>
<reference evidence="3" key="1">
    <citation type="submission" date="2006-09" db="EMBL/GenBank/DDBJ databases">
        <title>Annotation of Plasmodium falciparum Dd2.</title>
        <authorList>
            <consortium name="The Broad Institute Genome Sequencing Platform"/>
            <person name="Volkman S.K."/>
            <person name="Neafsey D.E."/>
            <person name="Dash A.P."/>
            <person name="Chitnis C.E."/>
            <person name="Hartl D.L."/>
            <person name="Young S.K."/>
            <person name="Zeng Q."/>
            <person name="Koehrsen M."/>
            <person name="Alvarado L."/>
            <person name="Berlin A."/>
            <person name="Borenstein D."/>
            <person name="Chapman S.B."/>
            <person name="Chen Z."/>
            <person name="Engels R."/>
            <person name="Freedman E."/>
            <person name="Gellesch M."/>
            <person name="Goldberg J."/>
            <person name="Griggs A."/>
            <person name="Gujja S."/>
            <person name="Heilman E.R."/>
            <person name="Heiman D.I."/>
            <person name="Howarth C."/>
            <person name="Jen D."/>
            <person name="Larson L."/>
            <person name="Mehta T."/>
            <person name="Neiman D."/>
            <person name="Park D."/>
            <person name="Pearson M."/>
            <person name="Roberts A."/>
            <person name="Saif S."/>
            <person name="Shea T."/>
            <person name="Shenoy N."/>
            <person name="Sisk P."/>
            <person name="Stolte C."/>
            <person name="Sykes S."/>
            <person name="Walk T."/>
            <person name="White J."/>
            <person name="Yandava C."/>
            <person name="Haas B."/>
            <person name="Henn M.R."/>
            <person name="Nusbaum C."/>
            <person name="Birren B."/>
        </authorList>
    </citation>
    <scope>NUCLEOTIDE SEQUENCE [LARGE SCALE GENOMIC DNA]</scope>
</reference>
<evidence type="ECO:0000256" key="1">
    <source>
        <dbReference type="SAM" id="MobiDB-lite"/>
    </source>
</evidence>
<protein>
    <submittedName>
        <fullName evidence="2">Uncharacterized protein</fullName>
    </submittedName>
</protein>
<sequence>MDKNNIHPNNISDDNNDEYKHYDENNKTEEKNHSIIPKNISEYDAVDMLNEKYEDILWKKRRNKKKKY</sequence>
<proteinExistence type="predicted"/>
<accession>A0A0L7M9Q4</accession>
<dbReference type="Proteomes" id="UP000054282">
    <property type="component" value="Unassembled WGS sequence"/>
</dbReference>
<organism evidence="2 3">
    <name type="scientific">Plasmodium falciparum (isolate Dd2)</name>
    <dbReference type="NCBI Taxonomy" id="57267"/>
    <lineage>
        <taxon>Eukaryota</taxon>
        <taxon>Sar</taxon>
        <taxon>Alveolata</taxon>
        <taxon>Apicomplexa</taxon>
        <taxon>Aconoidasida</taxon>
        <taxon>Haemosporida</taxon>
        <taxon>Plasmodiidae</taxon>
        <taxon>Plasmodium</taxon>
        <taxon>Plasmodium (Laverania)</taxon>
    </lineage>
</organism>
<evidence type="ECO:0000313" key="3">
    <source>
        <dbReference type="Proteomes" id="UP000054282"/>
    </source>
</evidence>
<feature type="region of interest" description="Disordered" evidence="1">
    <location>
        <begin position="1"/>
        <end position="34"/>
    </location>
</feature>
<dbReference type="AlphaFoldDB" id="A0A0L7M9Q4"/>
<name>A0A0L7M9Q4_PLAF4</name>
<reference evidence="3" key="2">
    <citation type="submission" date="2006-09" db="EMBL/GenBank/DDBJ databases">
        <title>The genome sequence of Plasmodium falciparum Dd2.</title>
        <authorList>
            <consortium name="The Broad Institute Genome Sequencing Platform"/>
            <person name="Birren B."/>
            <person name="Lander E."/>
            <person name="Galagan J."/>
            <person name="Nusbaum C."/>
            <person name="Devon K."/>
            <person name="Henn M."/>
            <person name="Jaffe D."/>
            <person name="Butler J."/>
            <person name="Alvarez P."/>
            <person name="Gnerre S."/>
            <person name="Grabherr M."/>
            <person name="Kleber M."/>
            <person name="Mauceli E."/>
            <person name="Brockman W."/>
            <person name="MacCallum I.A."/>
            <person name="Rounsley S."/>
            <person name="Young S."/>
            <person name="LaButti K."/>
            <person name="Pushparaj V."/>
            <person name="DeCaprio D."/>
            <person name="Crawford M."/>
            <person name="Koehrsen M."/>
            <person name="Engels R."/>
            <person name="Montgomery P."/>
            <person name="Pearson M."/>
            <person name="Howarth C."/>
            <person name="Larson L."/>
            <person name="Luoma S."/>
            <person name="White J."/>
            <person name="Kodira C."/>
            <person name="Zeng Q."/>
            <person name="O'Leary S."/>
            <person name="Yandava C."/>
            <person name="Alvarado L."/>
            <person name="Wirth D."/>
            <person name="Volkman S."/>
            <person name="Hartl D."/>
        </authorList>
    </citation>
    <scope>NUCLEOTIDE SEQUENCE [LARGE SCALE GENOMIC DNA]</scope>
</reference>
<evidence type="ECO:0000313" key="2">
    <source>
        <dbReference type="EMBL" id="KOB89604.1"/>
    </source>
</evidence>
<feature type="compositionally biased region" description="Polar residues" evidence="1">
    <location>
        <begin position="1"/>
        <end position="13"/>
    </location>
</feature>
<feature type="compositionally biased region" description="Basic and acidic residues" evidence="1">
    <location>
        <begin position="17"/>
        <end position="33"/>
    </location>
</feature>
<dbReference type="KEGG" id="pfd:PFDG_05151"/>